<dbReference type="InterPro" id="IPR006195">
    <property type="entry name" value="aa-tRNA-synth_II"/>
</dbReference>
<evidence type="ECO:0000256" key="2">
    <source>
        <dbReference type="ARBA" id="ARBA00022598"/>
    </source>
</evidence>
<sequence length="497" mass="57611">MVYINEISAHSGKNVTLKGWVYNIRTSKKLVFLIVRDGTGLCQTVVAKEDVPDQVWELAMSLQQESAIEITGRVNADDRSIGGYELHVSDLSLVSQAEDYPITPKEHGVEFLMEHRHLWLRSRKQWAAMRVRNTIIYGLHRFFQDRGFIQMDAPIFTGNAAEGTTNLFETDYFDRKAYLTQSGQLYGEAMAMAHGKIYTFGPTFRAEKSKTRRHLTEFWMIEPEMAYYDLAMNMDLAEEMVSFVVSEVLRQNRDELEILDRDIARLEKIKAPFPRISYTEAVERLNSKEMQEKLDEMEADRKKEAEVLKEELSSLDTEFGQAKKGRKFQIDRRRGEINARIDQIEEDLRNIPVWKKSALKKKWGEDFGGSDETLLTMDEDTPVMVYGYPAEVKAFYMKRDPENEDIALGVDMLAPEGYGEIIGGGQREEDLEILKKRLQEHNLPEEQFRWYLDLRRYGTVPHSGFGLGLERTVAWLCGLKHVRETIPFPRMMGRLYP</sequence>
<comment type="similarity">
    <text evidence="1 7">Belongs to the class-II aminoacyl-tRNA synthetase family.</text>
</comment>
<evidence type="ECO:0000256" key="6">
    <source>
        <dbReference type="ARBA" id="ARBA00023146"/>
    </source>
</evidence>
<dbReference type="Pfam" id="PF00152">
    <property type="entry name" value="tRNA-synt_2"/>
    <property type="match status" value="1"/>
</dbReference>
<keyword evidence="5 7" id="KW-0648">Protein biosynthesis</keyword>
<keyword evidence="2 7" id="KW-0436">Ligase</keyword>
<evidence type="ECO:0000256" key="3">
    <source>
        <dbReference type="ARBA" id="ARBA00022741"/>
    </source>
</evidence>
<evidence type="ECO:0000256" key="5">
    <source>
        <dbReference type="ARBA" id="ARBA00022917"/>
    </source>
</evidence>
<evidence type="ECO:0000313" key="10">
    <source>
        <dbReference type="EMBL" id="MBP3193169.1"/>
    </source>
</evidence>
<dbReference type="InterPro" id="IPR002312">
    <property type="entry name" value="Asp/Asn-tRNA-synth_IIb"/>
</dbReference>
<comment type="subcellular location">
    <subcellularLocation>
        <location evidence="7">Cytoplasm</location>
    </subcellularLocation>
</comment>
<dbReference type="EMBL" id="JAFIDN010000008">
    <property type="protein sequence ID" value="MBP3193169.1"/>
    <property type="molecule type" value="Genomic_DNA"/>
</dbReference>
<comment type="catalytic activity">
    <reaction evidence="7">
        <text>tRNA(Asn) + L-asparagine + ATP = L-asparaginyl-tRNA(Asn) + AMP + diphosphate + H(+)</text>
        <dbReference type="Rhea" id="RHEA:11180"/>
        <dbReference type="Rhea" id="RHEA-COMP:9659"/>
        <dbReference type="Rhea" id="RHEA-COMP:9674"/>
        <dbReference type="ChEBI" id="CHEBI:15378"/>
        <dbReference type="ChEBI" id="CHEBI:30616"/>
        <dbReference type="ChEBI" id="CHEBI:33019"/>
        <dbReference type="ChEBI" id="CHEBI:58048"/>
        <dbReference type="ChEBI" id="CHEBI:78442"/>
        <dbReference type="ChEBI" id="CHEBI:78515"/>
        <dbReference type="ChEBI" id="CHEBI:456215"/>
        <dbReference type="EC" id="6.1.1.22"/>
    </reaction>
</comment>
<feature type="coiled-coil region" evidence="8">
    <location>
        <begin position="249"/>
        <end position="307"/>
    </location>
</feature>
<organism evidence="10 11">
    <name type="scientific">Natronogracilivirga saccharolytica</name>
    <dbReference type="NCBI Taxonomy" id="2812953"/>
    <lineage>
        <taxon>Bacteria</taxon>
        <taxon>Pseudomonadati</taxon>
        <taxon>Balneolota</taxon>
        <taxon>Balneolia</taxon>
        <taxon>Balneolales</taxon>
        <taxon>Cyclonatronaceae</taxon>
        <taxon>Natronogracilivirga</taxon>
    </lineage>
</organism>
<dbReference type="InterPro" id="IPR004365">
    <property type="entry name" value="NA-bd_OB_tRNA"/>
</dbReference>
<dbReference type="GO" id="GO:0003676">
    <property type="term" value="F:nucleic acid binding"/>
    <property type="evidence" value="ECO:0007669"/>
    <property type="project" value="InterPro"/>
</dbReference>
<evidence type="ECO:0000256" key="8">
    <source>
        <dbReference type="SAM" id="Coils"/>
    </source>
</evidence>
<dbReference type="SUPFAM" id="SSF55681">
    <property type="entry name" value="Class II aaRS and biotin synthetases"/>
    <property type="match status" value="1"/>
</dbReference>
<dbReference type="InterPro" id="IPR012340">
    <property type="entry name" value="NA-bd_OB-fold"/>
</dbReference>
<evidence type="ECO:0000313" key="11">
    <source>
        <dbReference type="Proteomes" id="UP000673975"/>
    </source>
</evidence>
<dbReference type="InterPro" id="IPR045864">
    <property type="entry name" value="aa-tRNA-synth_II/BPL/LPL"/>
</dbReference>
<name>A0A8J7RSV1_9BACT</name>
<dbReference type="GO" id="GO:0005737">
    <property type="term" value="C:cytoplasm"/>
    <property type="evidence" value="ECO:0007669"/>
    <property type="project" value="UniProtKB-SubCell"/>
</dbReference>
<dbReference type="PRINTS" id="PR01042">
    <property type="entry name" value="TRNASYNTHASP"/>
</dbReference>
<dbReference type="Proteomes" id="UP000673975">
    <property type="component" value="Unassembled WGS sequence"/>
</dbReference>
<evidence type="ECO:0000256" key="1">
    <source>
        <dbReference type="ARBA" id="ARBA00008226"/>
    </source>
</evidence>
<keyword evidence="8" id="KW-0175">Coiled coil</keyword>
<dbReference type="EC" id="6.1.1.22" evidence="7"/>
<protein>
    <recommendedName>
        <fullName evidence="7">Asparagine--tRNA ligase</fullName>
        <ecNumber evidence="7">6.1.1.22</ecNumber>
    </recommendedName>
    <alternativeName>
        <fullName evidence="7">Asparaginyl-tRNA synthetase</fullName>
        <shortName evidence="7">AsnRS</shortName>
    </alternativeName>
</protein>
<evidence type="ECO:0000256" key="4">
    <source>
        <dbReference type="ARBA" id="ARBA00022840"/>
    </source>
</evidence>
<gene>
    <name evidence="7" type="primary">asnS</name>
    <name evidence="10" type="ORF">NATSA_10880</name>
</gene>
<comment type="subunit">
    <text evidence="7">Homodimer.</text>
</comment>
<reference evidence="10" key="1">
    <citation type="submission" date="2021-02" db="EMBL/GenBank/DDBJ databases">
        <title>Natronogracilivirga saccharolytica gen. nov. sp. nov. a new anaerobic, haloalkiliphilic carbohydrate-fermenting bacterium from soda lake and proposing of Cyclonatronumiaceae fam. nov. in the phylum Balneolaeota.</title>
        <authorList>
            <person name="Zhilina T.N."/>
            <person name="Sorokin D.Y."/>
            <person name="Zavarzina D.G."/>
            <person name="Toshchakov S.V."/>
            <person name="Kublanov I.V."/>
        </authorList>
    </citation>
    <scope>NUCLEOTIDE SEQUENCE</scope>
    <source>
        <strain evidence="10">Z-1702</strain>
    </source>
</reference>
<dbReference type="Gene3D" id="3.30.930.10">
    <property type="entry name" value="Bira Bifunctional Protein, Domain 2"/>
    <property type="match status" value="1"/>
</dbReference>
<dbReference type="Pfam" id="PF01336">
    <property type="entry name" value="tRNA_anti-codon"/>
    <property type="match status" value="1"/>
</dbReference>
<dbReference type="PROSITE" id="PS50862">
    <property type="entry name" value="AA_TRNA_LIGASE_II"/>
    <property type="match status" value="1"/>
</dbReference>
<dbReference type="InterPro" id="IPR004364">
    <property type="entry name" value="Aa-tRNA-synt_II"/>
</dbReference>
<accession>A0A8J7RSV1</accession>
<evidence type="ECO:0000259" key="9">
    <source>
        <dbReference type="PROSITE" id="PS50862"/>
    </source>
</evidence>
<dbReference type="PANTHER" id="PTHR22594">
    <property type="entry name" value="ASPARTYL/LYSYL-TRNA SYNTHETASE"/>
    <property type="match status" value="1"/>
</dbReference>
<keyword evidence="11" id="KW-1185">Reference proteome</keyword>
<evidence type="ECO:0000256" key="7">
    <source>
        <dbReference type="HAMAP-Rule" id="MF_00534"/>
    </source>
</evidence>
<dbReference type="RefSeq" id="WP_210512528.1">
    <property type="nucleotide sequence ID" value="NZ_JAFIDN010000008.1"/>
</dbReference>
<dbReference type="HAMAP" id="MF_00534">
    <property type="entry name" value="Asn_tRNA_synth"/>
    <property type="match status" value="1"/>
</dbReference>
<comment type="caution">
    <text evidence="10">The sequence shown here is derived from an EMBL/GenBank/DDBJ whole genome shotgun (WGS) entry which is preliminary data.</text>
</comment>
<proteinExistence type="inferred from homology"/>
<dbReference type="SUPFAM" id="SSF50249">
    <property type="entry name" value="Nucleic acid-binding proteins"/>
    <property type="match status" value="1"/>
</dbReference>
<dbReference type="PANTHER" id="PTHR22594:SF34">
    <property type="entry name" value="ASPARAGINE--TRNA LIGASE, MITOCHONDRIAL-RELATED"/>
    <property type="match status" value="1"/>
</dbReference>
<keyword evidence="4 7" id="KW-0067">ATP-binding</keyword>
<dbReference type="InterPro" id="IPR004522">
    <property type="entry name" value="Asn-tRNA-ligase"/>
</dbReference>
<dbReference type="AlphaFoldDB" id="A0A8J7RSV1"/>
<keyword evidence="6 7" id="KW-0030">Aminoacyl-tRNA synthetase</keyword>
<feature type="domain" description="Aminoacyl-transfer RNA synthetases class-II family profile" evidence="9">
    <location>
        <begin position="129"/>
        <end position="497"/>
    </location>
</feature>
<dbReference type="GO" id="GO:0004816">
    <property type="term" value="F:asparagine-tRNA ligase activity"/>
    <property type="evidence" value="ECO:0007669"/>
    <property type="project" value="UniProtKB-UniRule"/>
</dbReference>
<keyword evidence="3 7" id="KW-0547">Nucleotide-binding</keyword>
<dbReference type="GO" id="GO:0006421">
    <property type="term" value="P:asparaginyl-tRNA aminoacylation"/>
    <property type="evidence" value="ECO:0007669"/>
    <property type="project" value="UniProtKB-UniRule"/>
</dbReference>
<dbReference type="GO" id="GO:0005524">
    <property type="term" value="F:ATP binding"/>
    <property type="evidence" value="ECO:0007669"/>
    <property type="project" value="UniProtKB-UniRule"/>
</dbReference>
<dbReference type="CDD" id="cd04323">
    <property type="entry name" value="AsnRS_cyto_like_N"/>
    <property type="match status" value="1"/>
</dbReference>
<keyword evidence="7" id="KW-0963">Cytoplasm</keyword>
<dbReference type="Gene3D" id="2.40.50.140">
    <property type="entry name" value="Nucleic acid-binding proteins"/>
    <property type="match status" value="1"/>
</dbReference>